<dbReference type="EMBL" id="ACDE02000019">
    <property type="protein sequence ID" value="EEO40222.1"/>
    <property type="molecule type" value="Genomic_DNA"/>
</dbReference>
<dbReference type="GeneID" id="79800011"/>
<evidence type="ECO:0000256" key="5">
    <source>
        <dbReference type="ARBA" id="ARBA00022692"/>
    </source>
</evidence>
<evidence type="ECO:0000256" key="12">
    <source>
        <dbReference type="RuleBase" id="RU000483"/>
    </source>
</evidence>
<organism evidence="13 14">
    <name type="scientific">Fusobacterium vincentii 4_1_13</name>
    <dbReference type="NCBI Taxonomy" id="469606"/>
    <lineage>
        <taxon>Bacteria</taxon>
        <taxon>Fusobacteriati</taxon>
        <taxon>Fusobacteriota</taxon>
        <taxon>Fusobacteriia</taxon>
        <taxon>Fusobacteriales</taxon>
        <taxon>Fusobacteriaceae</taxon>
        <taxon>Fusobacterium</taxon>
    </lineage>
</organism>
<dbReference type="GO" id="GO:0042777">
    <property type="term" value="P:proton motive force-driven plasma membrane ATP synthesis"/>
    <property type="evidence" value="ECO:0007669"/>
    <property type="project" value="TreeGrafter"/>
</dbReference>
<evidence type="ECO:0000256" key="7">
    <source>
        <dbReference type="ARBA" id="ARBA00022989"/>
    </source>
</evidence>
<keyword evidence="10 11" id="KW-0066">ATP synthesis</keyword>
<dbReference type="InterPro" id="IPR035908">
    <property type="entry name" value="F0_ATP_A_sf"/>
</dbReference>
<protein>
    <recommendedName>
        <fullName evidence="11 12">ATP synthase subunit a</fullName>
    </recommendedName>
    <alternativeName>
        <fullName evidence="11">ATP synthase F0 sector subunit a</fullName>
    </alternativeName>
    <alternativeName>
        <fullName evidence="11">F-ATPase subunit 6</fullName>
    </alternativeName>
</protein>
<evidence type="ECO:0000256" key="10">
    <source>
        <dbReference type="ARBA" id="ARBA00023310"/>
    </source>
</evidence>
<feature type="transmembrane region" description="Helical" evidence="11">
    <location>
        <begin position="188"/>
        <end position="210"/>
    </location>
</feature>
<keyword evidence="7 11" id="KW-1133">Transmembrane helix</keyword>
<comment type="subcellular location">
    <subcellularLocation>
        <location evidence="11 12">Cell membrane</location>
        <topology evidence="11 12">Multi-pass membrane protein</topology>
    </subcellularLocation>
    <subcellularLocation>
        <location evidence="1">Membrane</location>
        <topology evidence="1">Multi-pass membrane protein</topology>
    </subcellularLocation>
</comment>
<feature type="transmembrane region" description="Helical" evidence="11">
    <location>
        <begin position="86"/>
        <end position="111"/>
    </location>
</feature>
<dbReference type="PROSITE" id="PS00449">
    <property type="entry name" value="ATPASE_A"/>
    <property type="match status" value="1"/>
</dbReference>
<dbReference type="GO" id="GO:0046933">
    <property type="term" value="F:proton-transporting ATP synthase activity, rotational mechanism"/>
    <property type="evidence" value="ECO:0007669"/>
    <property type="project" value="UniProtKB-UniRule"/>
</dbReference>
<keyword evidence="4 11" id="KW-0138">CF(0)</keyword>
<evidence type="ECO:0000313" key="14">
    <source>
        <dbReference type="Proteomes" id="UP000004925"/>
    </source>
</evidence>
<accession>A0A0M1VU72</accession>
<dbReference type="CDD" id="cd00310">
    <property type="entry name" value="ATP-synt_Fo_a_6"/>
    <property type="match status" value="1"/>
</dbReference>
<evidence type="ECO:0000256" key="4">
    <source>
        <dbReference type="ARBA" id="ARBA00022547"/>
    </source>
</evidence>
<evidence type="ECO:0000256" key="9">
    <source>
        <dbReference type="ARBA" id="ARBA00023136"/>
    </source>
</evidence>
<dbReference type="RefSeq" id="WP_005911560.1">
    <property type="nucleotide sequence ID" value="NZ_KQ235737.1"/>
</dbReference>
<proteinExistence type="inferred from homology"/>
<dbReference type="InterPro" id="IPR045082">
    <property type="entry name" value="ATP_syn_F0_a_bact/chloroplast"/>
</dbReference>
<evidence type="ECO:0000256" key="2">
    <source>
        <dbReference type="ARBA" id="ARBA00006810"/>
    </source>
</evidence>
<dbReference type="HOGENOM" id="CLU_041018_2_0_0"/>
<feature type="transmembrane region" description="Helical" evidence="11">
    <location>
        <begin position="216"/>
        <end position="238"/>
    </location>
</feature>
<evidence type="ECO:0000256" key="3">
    <source>
        <dbReference type="ARBA" id="ARBA00022448"/>
    </source>
</evidence>
<dbReference type="GO" id="GO:0005886">
    <property type="term" value="C:plasma membrane"/>
    <property type="evidence" value="ECO:0007669"/>
    <property type="project" value="UniProtKB-SubCell"/>
</dbReference>
<dbReference type="PANTHER" id="PTHR42823:SF3">
    <property type="entry name" value="ATP SYNTHASE SUBUNIT A, CHLOROPLASTIC"/>
    <property type="match status" value="1"/>
</dbReference>
<name>A0A0M1VU72_FUSVC</name>
<evidence type="ECO:0000256" key="6">
    <source>
        <dbReference type="ARBA" id="ARBA00022781"/>
    </source>
</evidence>
<keyword evidence="6 11" id="KW-0375">Hydrogen ion transport</keyword>
<evidence type="ECO:0000256" key="1">
    <source>
        <dbReference type="ARBA" id="ARBA00004141"/>
    </source>
</evidence>
<keyword evidence="5 11" id="KW-0812">Transmembrane</keyword>
<comment type="function">
    <text evidence="11 12">Key component of the proton channel; it plays a direct role in the translocation of protons across the membrane.</text>
</comment>
<dbReference type="Pfam" id="PF00119">
    <property type="entry name" value="ATP-synt_A"/>
    <property type="match status" value="1"/>
</dbReference>
<keyword evidence="9 11" id="KW-0472">Membrane</keyword>
<dbReference type="InterPro" id="IPR023011">
    <property type="entry name" value="ATP_synth_F0_asu_AS"/>
</dbReference>
<dbReference type="Gene3D" id="1.20.120.220">
    <property type="entry name" value="ATP synthase, F0 complex, subunit A"/>
    <property type="match status" value="1"/>
</dbReference>
<dbReference type="GO" id="GO:0045259">
    <property type="term" value="C:proton-transporting ATP synthase complex"/>
    <property type="evidence" value="ECO:0007669"/>
    <property type="project" value="UniProtKB-KW"/>
</dbReference>
<comment type="caution">
    <text evidence="13">The sequence shown here is derived from an EMBL/GenBank/DDBJ whole genome shotgun (WGS) entry which is preliminary data.</text>
</comment>
<evidence type="ECO:0000256" key="8">
    <source>
        <dbReference type="ARBA" id="ARBA00023065"/>
    </source>
</evidence>
<keyword evidence="11" id="KW-1003">Cell membrane</keyword>
<dbReference type="AlphaFoldDB" id="A0A0M1VU72"/>
<gene>
    <name evidence="11" type="primary">atpB</name>
    <name evidence="13" type="ORF">FSCG_00935</name>
</gene>
<feature type="transmembrane region" description="Helical" evidence="11">
    <location>
        <begin position="131"/>
        <end position="150"/>
    </location>
</feature>
<dbReference type="SUPFAM" id="SSF81336">
    <property type="entry name" value="F1F0 ATP synthase subunit A"/>
    <property type="match status" value="1"/>
</dbReference>
<dbReference type="InterPro" id="IPR000568">
    <property type="entry name" value="ATP_synth_F0_asu"/>
</dbReference>
<dbReference type="NCBIfam" id="TIGR01131">
    <property type="entry name" value="ATP_synt_6_or_A"/>
    <property type="match status" value="1"/>
</dbReference>
<dbReference type="eggNOG" id="COG0356">
    <property type="taxonomic scope" value="Bacteria"/>
</dbReference>
<dbReference type="PANTHER" id="PTHR42823">
    <property type="entry name" value="ATP SYNTHASE SUBUNIT A, CHLOROPLASTIC"/>
    <property type="match status" value="1"/>
</dbReference>
<dbReference type="PRINTS" id="PR00123">
    <property type="entry name" value="ATPASEA"/>
</dbReference>
<evidence type="ECO:0000256" key="11">
    <source>
        <dbReference type="HAMAP-Rule" id="MF_01393"/>
    </source>
</evidence>
<comment type="similarity">
    <text evidence="2 11 12">Belongs to the ATPase A chain family.</text>
</comment>
<sequence length="249" mass="27926">MILGPIEFTTGPLVSGPDIIFSIFGFPISSTVVTTWFVLLFFYLFFKFGTRNLQLIPGKFQSVLEGIYEFLDGTIGQILGVWKKKYYTFFASLFLFIFLSNIITFFPIPWFSIRNGMFVIYPAFRAPTADLNTTIGLALIVTTLFISINIKNNGVFGYLKGFADPTPVMLPLNVVGEFAKPLNISMRLFGNMFAGMVIMGLIYMAVPYFIPAALHLYFDLFAGLVQSFVFVTLSMVYVQGSIGDTEYSD</sequence>
<reference evidence="13 14" key="1">
    <citation type="submission" date="2011-10" db="EMBL/GenBank/DDBJ databases">
        <title>The Genome Sequence of Fusobacterium sp. 4_1_13.</title>
        <authorList>
            <consortium name="The Broad Institute Genome Sequencing Platform"/>
            <person name="Earl A."/>
            <person name="Ward D."/>
            <person name="Feldgarden M."/>
            <person name="Gevers D."/>
            <person name="Strauss J."/>
            <person name="Ambrose C."/>
            <person name="Allen-Vercoe E."/>
            <person name="Young S.K."/>
            <person name="Zeng Q."/>
            <person name="Gargeya S."/>
            <person name="Fitzgerald M."/>
            <person name="Haas B."/>
            <person name="Abouelleil A."/>
            <person name="Alvarado L."/>
            <person name="Arachchi H.M."/>
            <person name="Berlin A."/>
            <person name="Brown A."/>
            <person name="Chapman S.B."/>
            <person name="Chen Z."/>
            <person name="Dunbar C."/>
            <person name="Freedman E."/>
            <person name="Gearin G."/>
            <person name="Goldberg J."/>
            <person name="Griggs A."/>
            <person name="Gujja S."/>
            <person name="Heiman D."/>
            <person name="Howarth C."/>
            <person name="Larson L."/>
            <person name="Lui A."/>
            <person name="MacDonald P.J."/>
            <person name="Montmayeur A."/>
            <person name="Murphy C."/>
            <person name="Neiman D."/>
            <person name="Pearson M."/>
            <person name="Priest M."/>
            <person name="Roberts A."/>
            <person name="Saif S."/>
            <person name="Shea T."/>
            <person name="Shenoy N."/>
            <person name="Sisk P."/>
            <person name="Stolte C."/>
            <person name="Sykes S."/>
            <person name="Wortman J."/>
            <person name="Nusbaum C."/>
            <person name="Birren B."/>
        </authorList>
    </citation>
    <scope>NUCLEOTIDE SEQUENCE [LARGE SCALE GENOMIC DNA]</scope>
    <source>
        <strain evidence="13 14">4_1_13</strain>
    </source>
</reference>
<dbReference type="Proteomes" id="UP000004925">
    <property type="component" value="Unassembled WGS sequence"/>
</dbReference>
<feature type="transmembrane region" description="Helical" evidence="11">
    <location>
        <begin position="20"/>
        <end position="46"/>
    </location>
</feature>
<evidence type="ECO:0000313" key="13">
    <source>
        <dbReference type="EMBL" id="EEO40222.1"/>
    </source>
</evidence>
<keyword evidence="8 11" id="KW-0406">Ion transport</keyword>
<keyword evidence="3 11" id="KW-0813">Transport</keyword>
<dbReference type="HAMAP" id="MF_01393">
    <property type="entry name" value="ATP_synth_a_bact"/>
    <property type="match status" value="1"/>
</dbReference>